<organism evidence="2 3">
    <name type="scientific">Pseudooceanicola nitratireducens</name>
    <dbReference type="NCBI Taxonomy" id="517719"/>
    <lineage>
        <taxon>Bacteria</taxon>
        <taxon>Pseudomonadati</taxon>
        <taxon>Pseudomonadota</taxon>
        <taxon>Alphaproteobacteria</taxon>
        <taxon>Rhodobacterales</taxon>
        <taxon>Paracoccaceae</taxon>
        <taxon>Pseudooceanicola</taxon>
    </lineage>
</organism>
<sequence>MPYRTPVSSTPKSLAARSGLALAALGLMVTGAMANLPPDPVNSRSPILTPVSDEIVTIKVSADEIDACRATLADVLGAPLKAPMTPDAHDFDSVGGALPLPMVQCVVEARAD</sequence>
<dbReference type="RefSeq" id="WP_093447861.1">
    <property type="nucleotide sequence ID" value="NZ_FNZG01000001.1"/>
</dbReference>
<gene>
    <name evidence="2" type="ORF">SAMN05421762_2360</name>
</gene>
<evidence type="ECO:0000256" key="1">
    <source>
        <dbReference type="SAM" id="SignalP"/>
    </source>
</evidence>
<evidence type="ECO:0008006" key="4">
    <source>
        <dbReference type="Google" id="ProtNLM"/>
    </source>
</evidence>
<name>A0A1I1MKP5_9RHOB</name>
<dbReference type="Proteomes" id="UP000231644">
    <property type="component" value="Unassembled WGS sequence"/>
</dbReference>
<dbReference type="EMBL" id="FOLX01000001">
    <property type="protein sequence ID" value="SFC83213.1"/>
    <property type="molecule type" value="Genomic_DNA"/>
</dbReference>
<accession>A0A1I1MKP5</accession>
<protein>
    <recommendedName>
        <fullName evidence="4">UrcA family protein</fullName>
    </recommendedName>
</protein>
<dbReference type="AlphaFoldDB" id="A0A1I1MKP5"/>
<evidence type="ECO:0000313" key="2">
    <source>
        <dbReference type="EMBL" id="SFC83213.1"/>
    </source>
</evidence>
<dbReference type="OrthoDB" id="10003691at2"/>
<evidence type="ECO:0000313" key="3">
    <source>
        <dbReference type="Proteomes" id="UP000231644"/>
    </source>
</evidence>
<reference evidence="2 3" key="1">
    <citation type="submission" date="2016-10" db="EMBL/GenBank/DDBJ databases">
        <authorList>
            <person name="de Groot N.N."/>
        </authorList>
    </citation>
    <scope>NUCLEOTIDE SEQUENCE [LARGE SCALE GENOMIC DNA]</scope>
    <source>
        <strain evidence="2 3">DSM 29619</strain>
    </source>
</reference>
<keyword evidence="3" id="KW-1185">Reference proteome</keyword>
<keyword evidence="1" id="KW-0732">Signal</keyword>
<feature type="signal peptide" evidence="1">
    <location>
        <begin position="1"/>
        <end position="34"/>
    </location>
</feature>
<proteinExistence type="predicted"/>
<dbReference type="STRING" id="517719.SAMN05421762_2360"/>
<feature type="chain" id="PRO_5014110488" description="UrcA family protein" evidence="1">
    <location>
        <begin position="35"/>
        <end position="112"/>
    </location>
</feature>